<dbReference type="PANTHER" id="PTHR45266:SF3">
    <property type="entry name" value="OXALOACETATE DECARBOXYLASE ALPHA CHAIN"/>
    <property type="match status" value="1"/>
</dbReference>
<comment type="caution">
    <text evidence="3">The sequence shown here is derived from an EMBL/GenBank/DDBJ whole genome shotgun (WGS) entry which is preliminary data.</text>
</comment>
<dbReference type="Pfam" id="PF00364">
    <property type="entry name" value="Biotin_lipoyl"/>
    <property type="match status" value="1"/>
</dbReference>
<evidence type="ECO:0000256" key="1">
    <source>
        <dbReference type="ARBA" id="ARBA00023267"/>
    </source>
</evidence>
<keyword evidence="4" id="KW-1185">Reference proteome</keyword>
<dbReference type="PANTHER" id="PTHR45266">
    <property type="entry name" value="OXALOACETATE DECARBOXYLASE ALPHA CHAIN"/>
    <property type="match status" value="1"/>
</dbReference>
<dbReference type="PROSITE" id="PS50968">
    <property type="entry name" value="BIOTINYL_LIPOYL"/>
    <property type="match status" value="1"/>
</dbReference>
<dbReference type="InterPro" id="IPR050709">
    <property type="entry name" value="Biotin_Carboxyl_Carrier/Decarb"/>
</dbReference>
<gene>
    <name evidence="3" type="ORF">E2488_04255</name>
</gene>
<dbReference type="SUPFAM" id="SSF51230">
    <property type="entry name" value="Single hybrid motif"/>
    <property type="match status" value="1"/>
</dbReference>
<proteinExistence type="predicted"/>
<sequence>MEKDFKVKINESFEFDLKGSDTKKLDLLKLSDTTFHVLNKNKSFKVQLKKSNASKKEFVIKVNLNSYTVKIEDQLDLLIKDMGFSIGATKKANDIKAPMPGLILSVNVKEGQEVVEGETLIILEAMKMENSIIAPKDGIIKNVNVKSGGAVEKGELMIEMA</sequence>
<reference evidence="3 4" key="1">
    <citation type="journal article" date="2011" name="J. Microbiol.">
        <title>Gramella jeungdoensis sp. nov., isolated from a solar saltern in Korea.</title>
        <authorList>
            <person name="Joung Y."/>
            <person name="Kim H."/>
            <person name="Jang T."/>
            <person name="Ahn T.S."/>
            <person name="Joh K."/>
        </authorList>
    </citation>
    <scope>NUCLEOTIDE SEQUENCE [LARGE SCALE GENOMIC DNA]</scope>
    <source>
        <strain evidence="3 4">KCTC 23123</strain>
    </source>
</reference>
<feature type="domain" description="Lipoyl-binding" evidence="2">
    <location>
        <begin position="83"/>
        <end position="161"/>
    </location>
</feature>
<dbReference type="Gene3D" id="2.40.50.100">
    <property type="match status" value="1"/>
</dbReference>
<dbReference type="CDD" id="cd06850">
    <property type="entry name" value="biotinyl_domain"/>
    <property type="match status" value="1"/>
</dbReference>
<keyword evidence="1" id="KW-0092">Biotin</keyword>
<evidence type="ECO:0000313" key="4">
    <source>
        <dbReference type="Proteomes" id="UP000298517"/>
    </source>
</evidence>
<dbReference type="InterPro" id="IPR001882">
    <property type="entry name" value="Biotin_BS"/>
</dbReference>
<name>A0A4Y8AYX5_9FLAO</name>
<dbReference type="Proteomes" id="UP000298517">
    <property type="component" value="Unassembled WGS sequence"/>
</dbReference>
<dbReference type="PROSITE" id="PS00188">
    <property type="entry name" value="BIOTIN"/>
    <property type="match status" value="1"/>
</dbReference>
<dbReference type="OrthoDB" id="9812676at2"/>
<dbReference type="InterPro" id="IPR000089">
    <property type="entry name" value="Biotin_lipoyl"/>
</dbReference>
<evidence type="ECO:0000313" key="3">
    <source>
        <dbReference type="EMBL" id="TEW77064.1"/>
    </source>
</evidence>
<dbReference type="FunFam" id="2.40.50.100:FF:000003">
    <property type="entry name" value="Acetyl-CoA carboxylase biotin carboxyl carrier protein"/>
    <property type="match status" value="1"/>
</dbReference>
<dbReference type="EMBL" id="SNQI01000001">
    <property type="protein sequence ID" value="TEW77064.1"/>
    <property type="molecule type" value="Genomic_DNA"/>
</dbReference>
<dbReference type="AlphaFoldDB" id="A0A4Y8AYX5"/>
<accession>A0A4Y8AYX5</accession>
<evidence type="ECO:0000259" key="2">
    <source>
        <dbReference type="PROSITE" id="PS50968"/>
    </source>
</evidence>
<organism evidence="3 4">
    <name type="scientific">Gramella jeungdoensis</name>
    <dbReference type="NCBI Taxonomy" id="708091"/>
    <lineage>
        <taxon>Bacteria</taxon>
        <taxon>Pseudomonadati</taxon>
        <taxon>Bacteroidota</taxon>
        <taxon>Flavobacteriia</taxon>
        <taxon>Flavobacteriales</taxon>
        <taxon>Flavobacteriaceae</taxon>
        <taxon>Christiangramia</taxon>
    </lineage>
</organism>
<dbReference type="InterPro" id="IPR011053">
    <property type="entry name" value="Single_hybrid_motif"/>
</dbReference>
<dbReference type="RefSeq" id="WP_134247072.1">
    <property type="nucleotide sequence ID" value="NZ_SNQI01000001.1"/>
</dbReference>
<protein>
    <submittedName>
        <fullName evidence="3">Biotin/lipoyl-binding protein</fullName>
    </submittedName>
</protein>